<dbReference type="Pfam" id="PF23230">
    <property type="entry name" value="zf-C2H2_13"/>
    <property type="match status" value="1"/>
</dbReference>
<evidence type="ECO:0000313" key="4">
    <source>
        <dbReference type="EMBL" id="MED6205826.1"/>
    </source>
</evidence>
<feature type="domain" description="ZNF598/HEL2 C2H2 zinc finger" evidence="3">
    <location>
        <begin position="5"/>
        <end position="53"/>
    </location>
</feature>
<evidence type="ECO:0000313" key="5">
    <source>
        <dbReference type="Proteomes" id="UP001341840"/>
    </source>
</evidence>
<feature type="region of interest" description="Disordered" evidence="1">
    <location>
        <begin position="483"/>
        <end position="611"/>
    </location>
</feature>
<feature type="domain" description="ZNF598/HEL2 PAH" evidence="2">
    <location>
        <begin position="347"/>
        <end position="422"/>
    </location>
</feature>
<dbReference type="PANTHER" id="PTHR22938:SF0">
    <property type="entry name" value="E3 UBIQUITIN-PROTEIN LIGASE ZNF598"/>
    <property type="match status" value="1"/>
</dbReference>
<dbReference type="Pfam" id="PF23202">
    <property type="entry name" value="PAH_ZNF598"/>
    <property type="match status" value="1"/>
</dbReference>
<dbReference type="InterPro" id="IPR044288">
    <property type="entry name" value="ZNF598/HEL2"/>
</dbReference>
<feature type="compositionally biased region" description="Gly residues" evidence="1">
    <location>
        <begin position="602"/>
        <end position="611"/>
    </location>
</feature>
<gene>
    <name evidence="4" type="ORF">PIB30_021293</name>
</gene>
<feature type="compositionally biased region" description="Polar residues" evidence="1">
    <location>
        <begin position="275"/>
        <end position="291"/>
    </location>
</feature>
<feature type="compositionally biased region" description="Low complexity" evidence="1">
    <location>
        <begin position="263"/>
        <end position="274"/>
    </location>
</feature>
<evidence type="ECO:0000259" key="2">
    <source>
        <dbReference type="Pfam" id="PF23202"/>
    </source>
</evidence>
<feature type="region of interest" description="Disordered" evidence="1">
    <location>
        <begin position="432"/>
        <end position="464"/>
    </location>
</feature>
<feature type="compositionally biased region" description="Polar residues" evidence="1">
    <location>
        <begin position="235"/>
        <end position="247"/>
    </location>
</feature>
<sequence>MFQCRQHPGQYEYYKNYDDLEIHFRNEHFLCEDEACLAKKFIVFQSESEMKRHNAIEHGGRMSRSQRNAALQIPTSFRYRRNDQDQRRGRGRSFRRDFSENQLSMAIEASLQMANAAQTLHDPSTSSSGYAVVDDGNADVDSIVQPFESLATSGSEASARYLQALGPSSRNAALVESSFPPLPLASSNDQQRSKQESEGSSSNTMVARLRRHGNRNVSVINSGNAWPAPGRGRLSGNSSQARLQSNVAPGVPHISGQMKTANSSGPSPSTYASSIQPTSRTAHAQSSVGSSRDTRDNGRMVHSASAPNLIESNPIEASISDFPPVSAALVSKSSASTQTSLNVENVQSANKSLVEKIRGALDFDEDRYTLFKDLSGQYRQGTIDTETYLDYVQQFGLSHLVPEMANLLPDAQKKEELIASYNRTLQRKALPENGWARGSSGIPAKDSNASKKGKGKSVDGSGNSTNRLADSFLSTVHQLQSSYKSSEENLEVLSRGDYRTSKGKSKISQQIDTNSGNQPLRISGQTEASGGGLSNQKKEDAGAGSKQRKKSSKFLRVRLGDGSASALLDFDSSHTEPDPGTTDTLPGNKNDNGGPPVRGVWRKGGGQRLFN</sequence>
<organism evidence="4 5">
    <name type="scientific">Stylosanthes scabra</name>
    <dbReference type="NCBI Taxonomy" id="79078"/>
    <lineage>
        <taxon>Eukaryota</taxon>
        <taxon>Viridiplantae</taxon>
        <taxon>Streptophyta</taxon>
        <taxon>Embryophyta</taxon>
        <taxon>Tracheophyta</taxon>
        <taxon>Spermatophyta</taxon>
        <taxon>Magnoliopsida</taxon>
        <taxon>eudicotyledons</taxon>
        <taxon>Gunneridae</taxon>
        <taxon>Pentapetalae</taxon>
        <taxon>rosids</taxon>
        <taxon>fabids</taxon>
        <taxon>Fabales</taxon>
        <taxon>Fabaceae</taxon>
        <taxon>Papilionoideae</taxon>
        <taxon>50 kb inversion clade</taxon>
        <taxon>dalbergioids sensu lato</taxon>
        <taxon>Dalbergieae</taxon>
        <taxon>Pterocarpus clade</taxon>
        <taxon>Stylosanthes</taxon>
    </lineage>
</organism>
<reference evidence="4 5" key="1">
    <citation type="journal article" date="2023" name="Plants (Basel)">
        <title>Bridging the Gap: Combining Genomics and Transcriptomics Approaches to Understand Stylosanthes scabra, an Orphan Legume from the Brazilian Caatinga.</title>
        <authorList>
            <person name="Ferreira-Neto J.R.C."/>
            <person name="da Silva M.D."/>
            <person name="Binneck E."/>
            <person name="de Melo N.F."/>
            <person name="da Silva R.H."/>
            <person name="de Melo A.L.T.M."/>
            <person name="Pandolfi V."/>
            <person name="Bustamante F.O."/>
            <person name="Brasileiro-Vidal A.C."/>
            <person name="Benko-Iseppon A.M."/>
        </authorList>
    </citation>
    <scope>NUCLEOTIDE SEQUENCE [LARGE SCALE GENOMIC DNA]</scope>
    <source>
        <tissue evidence="4">Leaves</tissue>
    </source>
</reference>
<name>A0ABU6Y8F9_9FABA</name>
<feature type="compositionally biased region" description="Basic residues" evidence="1">
    <location>
        <begin position="546"/>
        <end position="556"/>
    </location>
</feature>
<accession>A0ABU6Y8F9</accession>
<proteinExistence type="predicted"/>
<dbReference type="Proteomes" id="UP001341840">
    <property type="component" value="Unassembled WGS sequence"/>
</dbReference>
<protein>
    <recommendedName>
        <fullName evidence="6">Zinc finger protein 598</fullName>
    </recommendedName>
</protein>
<dbReference type="EMBL" id="JASCZI010241725">
    <property type="protein sequence ID" value="MED6205826.1"/>
    <property type="molecule type" value="Genomic_DNA"/>
</dbReference>
<dbReference type="InterPro" id="IPR056437">
    <property type="entry name" value="Znf-C2H2_ZNF598/HEL2"/>
</dbReference>
<feature type="compositionally biased region" description="Polar residues" evidence="1">
    <location>
        <begin position="215"/>
        <end position="224"/>
    </location>
</feature>
<evidence type="ECO:0000256" key="1">
    <source>
        <dbReference type="SAM" id="MobiDB-lite"/>
    </source>
</evidence>
<feature type="compositionally biased region" description="Polar residues" evidence="1">
    <location>
        <begin position="506"/>
        <end position="528"/>
    </location>
</feature>
<keyword evidence="5" id="KW-1185">Reference proteome</keyword>
<feature type="compositionally biased region" description="Polar residues" evidence="1">
    <location>
        <begin position="581"/>
        <end position="591"/>
    </location>
</feature>
<comment type="caution">
    <text evidence="4">The sequence shown here is derived from an EMBL/GenBank/DDBJ whole genome shotgun (WGS) entry which is preliminary data.</text>
</comment>
<evidence type="ECO:0000259" key="3">
    <source>
        <dbReference type="Pfam" id="PF23230"/>
    </source>
</evidence>
<feature type="region of interest" description="Disordered" evidence="1">
    <location>
        <begin position="179"/>
        <end position="300"/>
    </location>
</feature>
<dbReference type="InterPro" id="IPR057634">
    <property type="entry name" value="PAH_ZNF598/HEL2"/>
</dbReference>
<dbReference type="PANTHER" id="PTHR22938">
    <property type="entry name" value="ZINC FINGER PROTEIN 598"/>
    <property type="match status" value="1"/>
</dbReference>
<evidence type="ECO:0008006" key="6">
    <source>
        <dbReference type="Google" id="ProtNLM"/>
    </source>
</evidence>